<sequence>MVNVAHMNTNSGSLGTLERRSLEISAIIHLEVLTLNMAKAKVSFLVLAVFVEISTSLSIRIVTTIIEEEVMVNLVVEEDMVVNMVVVAFRITTNLNNTSNSHSPMTTILATPGTVCDTNWYPDSEASNHVTTDARNLITKTDFLGNNKVHMGDVYGIIDHTYDNIVCFQPNFQETLGHQAESLDSAIPIGVPNSNSAPCVGAADLFDSVLPNKDRLHITNSHNMITRSKVATMRDEHLALMRNGTWSLVSLPEGRKEIGCKWVFKIKENPNNTVNKYKARLVAKGLHQVAGFDFNETFSPVMKPTTIRVILSITPSRNWWLNNWMLIMHFSMEICKKCICSSHMVFKIPINLQWFAICTNSFMVSDKL</sequence>
<dbReference type="EMBL" id="QGNW01002238">
    <property type="protein sequence ID" value="RVW22352.1"/>
    <property type="molecule type" value="Genomic_DNA"/>
</dbReference>
<reference evidence="2 3" key="1">
    <citation type="journal article" date="2018" name="PLoS Genet.">
        <title>Population sequencing reveals clonal diversity and ancestral inbreeding in the grapevine cultivar Chardonnay.</title>
        <authorList>
            <person name="Roach M.J."/>
            <person name="Johnson D.L."/>
            <person name="Bohlmann J."/>
            <person name="van Vuuren H.J."/>
            <person name="Jones S.J."/>
            <person name="Pretorius I.S."/>
            <person name="Schmidt S.A."/>
            <person name="Borneman A.R."/>
        </authorList>
    </citation>
    <scope>NUCLEOTIDE SEQUENCE [LARGE SCALE GENOMIC DNA]</scope>
    <source>
        <strain evidence="3">cv. Chardonnay</strain>
        <tissue evidence="2">Leaf</tissue>
    </source>
</reference>
<organism evidence="2 3">
    <name type="scientific">Vitis vinifera</name>
    <name type="common">Grape</name>
    <dbReference type="NCBI Taxonomy" id="29760"/>
    <lineage>
        <taxon>Eukaryota</taxon>
        <taxon>Viridiplantae</taxon>
        <taxon>Streptophyta</taxon>
        <taxon>Embryophyta</taxon>
        <taxon>Tracheophyta</taxon>
        <taxon>Spermatophyta</taxon>
        <taxon>Magnoliopsida</taxon>
        <taxon>eudicotyledons</taxon>
        <taxon>Gunneridae</taxon>
        <taxon>Pentapetalae</taxon>
        <taxon>rosids</taxon>
        <taxon>Vitales</taxon>
        <taxon>Vitaceae</taxon>
        <taxon>Viteae</taxon>
        <taxon>Vitis</taxon>
    </lineage>
</organism>
<proteinExistence type="predicted"/>
<evidence type="ECO:0000259" key="1">
    <source>
        <dbReference type="Pfam" id="PF07727"/>
    </source>
</evidence>
<dbReference type="Proteomes" id="UP000288805">
    <property type="component" value="Unassembled WGS sequence"/>
</dbReference>
<gene>
    <name evidence="2" type="primary">AtMg00820_99</name>
    <name evidence="2" type="ORF">CK203_108745</name>
</gene>
<dbReference type="Pfam" id="PF07727">
    <property type="entry name" value="RVT_2"/>
    <property type="match status" value="1"/>
</dbReference>
<dbReference type="AlphaFoldDB" id="A0A438CGM2"/>
<feature type="domain" description="Reverse transcriptase Ty1/copia-type" evidence="1">
    <location>
        <begin position="243"/>
        <end position="321"/>
    </location>
</feature>
<evidence type="ECO:0000313" key="2">
    <source>
        <dbReference type="EMBL" id="RVW22352.1"/>
    </source>
</evidence>
<dbReference type="InterPro" id="IPR013103">
    <property type="entry name" value="RVT_2"/>
</dbReference>
<evidence type="ECO:0000313" key="3">
    <source>
        <dbReference type="Proteomes" id="UP000288805"/>
    </source>
</evidence>
<comment type="caution">
    <text evidence="2">The sequence shown here is derived from an EMBL/GenBank/DDBJ whole genome shotgun (WGS) entry which is preliminary data.</text>
</comment>
<accession>A0A438CGM2</accession>
<protein>
    <submittedName>
        <fullName evidence="2">Putative mitochondrial protein</fullName>
    </submittedName>
</protein>
<name>A0A438CGM2_VITVI</name>